<gene>
    <name evidence="1" type="ORF">OUZ56_004400</name>
</gene>
<comment type="caution">
    <text evidence="1">The sequence shown here is derived from an EMBL/GenBank/DDBJ whole genome shotgun (WGS) entry which is preliminary data.</text>
</comment>
<dbReference type="EMBL" id="JAOYFB010000001">
    <property type="protein sequence ID" value="KAK4002586.1"/>
    <property type="molecule type" value="Genomic_DNA"/>
</dbReference>
<dbReference type="Proteomes" id="UP001234178">
    <property type="component" value="Unassembled WGS sequence"/>
</dbReference>
<sequence>MGRAKICGRREVKTGLKGIDMLHRRTKLKVCVSKRKSYNKIYLSLMSEAVEGTRKTLKETEGQSI</sequence>
<protein>
    <submittedName>
        <fullName evidence="1">Uncharacterized protein</fullName>
    </submittedName>
</protein>
<organism evidence="1 2">
    <name type="scientific">Daphnia magna</name>
    <dbReference type="NCBI Taxonomy" id="35525"/>
    <lineage>
        <taxon>Eukaryota</taxon>
        <taxon>Metazoa</taxon>
        <taxon>Ecdysozoa</taxon>
        <taxon>Arthropoda</taxon>
        <taxon>Crustacea</taxon>
        <taxon>Branchiopoda</taxon>
        <taxon>Diplostraca</taxon>
        <taxon>Cladocera</taxon>
        <taxon>Anomopoda</taxon>
        <taxon>Daphniidae</taxon>
        <taxon>Daphnia</taxon>
    </lineage>
</organism>
<keyword evidence="2" id="KW-1185">Reference proteome</keyword>
<name>A0ABQ9YPQ8_9CRUS</name>
<evidence type="ECO:0000313" key="1">
    <source>
        <dbReference type="EMBL" id="KAK4002586.1"/>
    </source>
</evidence>
<proteinExistence type="predicted"/>
<accession>A0ABQ9YPQ8</accession>
<evidence type="ECO:0000313" key="2">
    <source>
        <dbReference type="Proteomes" id="UP001234178"/>
    </source>
</evidence>
<reference evidence="1 2" key="1">
    <citation type="journal article" date="2023" name="Nucleic Acids Res.">
        <title>The hologenome of Daphnia magna reveals possible DNA methylation and microbiome-mediated evolution of the host genome.</title>
        <authorList>
            <person name="Chaturvedi A."/>
            <person name="Li X."/>
            <person name="Dhandapani V."/>
            <person name="Marshall H."/>
            <person name="Kissane S."/>
            <person name="Cuenca-Cambronero M."/>
            <person name="Asole G."/>
            <person name="Calvet F."/>
            <person name="Ruiz-Romero M."/>
            <person name="Marangio P."/>
            <person name="Guigo R."/>
            <person name="Rago D."/>
            <person name="Mirbahai L."/>
            <person name="Eastwood N."/>
            <person name="Colbourne J.K."/>
            <person name="Zhou J."/>
            <person name="Mallon E."/>
            <person name="Orsini L."/>
        </authorList>
    </citation>
    <scope>NUCLEOTIDE SEQUENCE [LARGE SCALE GENOMIC DNA]</scope>
    <source>
        <strain evidence="1">LRV0_1</strain>
    </source>
</reference>